<dbReference type="KEGG" id="hwc:Hqrw_2093"/>
<dbReference type="GO" id="GO:0005737">
    <property type="term" value="C:cytoplasm"/>
    <property type="evidence" value="ECO:0007669"/>
    <property type="project" value="TreeGrafter"/>
</dbReference>
<dbReference type="FunFam" id="2.170.150.20:FF:000001">
    <property type="entry name" value="Peptide methionine sulfoxide reductase MsrB"/>
    <property type="match status" value="1"/>
</dbReference>
<dbReference type="GO" id="GO:0030091">
    <property type="term" value="P:protein repair"/>
    <property type="evidence" value="ECO:0007669"/>
    <property type="project" value="InterPro"/>
</dbReference>
<evidence type="ECO:0000256" key="6">
    <source>
        <dbReference type="ARBA" id="ARBA00023002"/>
    </source>
</evidence>
<protein>
    <recommendedName>
        <fullName evidence="3">peptide-methionine (R)-S-oxide reductase</fullName>
        <ecNumber evidence="3">1.8.4.12</ecNumber>
    </recommendedName>
</protein>
<dbReference type="GO" id="GO:0033743">
    <property type="term" value="F:peptide-methionine (R)-S-oxide reductase activity"/>
    <property type="evidence" value="ECO:0007669"/>
    <property type="project" value="UniProtKB-EC"/>
</dbReference>
<dbReference type="Pfam" id="PF01641">
    <property type="entry name" value="SelR"/>
    <property type="match status" value="1"/>
</dbReference>
<dbReference type="EC" id="1.8.4.12" evidence="3"/>
<dbReference type="HOGENOM" id="CLU_031040_8_5_2"/>
<evidence type="ECO:0000256" key="7">
    <source>
        <dbReference type="ARBA" id="ARBA00048488"/>
    </source>
</evidence>
<dbReference type="InterPro" id="IPR002579">
    <property type="entry name" value="Met_Sox_Rdtase_MsrB_dom"/>
</dbReference>
<proteinExistence type="inferred from homology"/>
<evidence type="ECO:0000256" key="5">
    <source>
        <dbReference type="ARBA" id="ARBA00022833"/>
    </source>
</evidence>
<keyword evidence="6 9" id="KW-0560">Oxidoreductase</keyword>
<gene>
    <name evidence="9" type="primary">msrB1</name>
    <name evidence="9" type="ordered locus">Hqrw_2093</name>
</gene>
<dbReference type="Gene3D" id="2.170.150.20">
    <property type="entry name" value="Peptide methionine sulfoxide reductase"/>
    <property type="match status" value="1"/>
</dbReference>
<dbReference type="InterPro" id="IPR011057">
    <property type="entry name" value="Mss4-like_sf"/>
</dbReference>
<evidence type="ECO:0000256" key="4">
    <source>
        <dbReference type="ARBA" id="ARBA00022723"/>
    </source>
</evidence>
<evidence type="ECO:0000256" key="1">
    <source>
        <dbReference type="ARBA" id="ARBA00001947"/>
    </source>
</evidence>
<accession>G0LKN7</accession>
<organism evidence="9 10">
    <name type="scientific">Haloquadratum walsbyi (strain DSM 16854 / JCM 12705 / C23)</name>
    <dbReference type="NCBI Taxonomy" id="768065"/>
    <lineage>
        <taxon>Archaea</taxon>
        <taxon>Methanobacteriati</taxon>
        <taxon>Methanobacteriota</taxon>
        <taxon>Stenosarchaea group</taxon>
        <taxon>Halobacteria</taxon>
        <taxon>Halobacteriales</taxon>
        <taxon>Haloferacaceae</taxon>
        <taxon>Haloquadratum</taxon>
    </lineage>
</organism>
<evidence type="ECO:0000313" key="10">
    <source>
        <dbReference type="Proteomes" id="UP000007954"/>
    </source>
</evidence>
<comment type="catalytic activity">
    <reaction evidence="7">
        <text>L-methionyl-[protein] + [thioredoxin]-disulfide + H2O = L-methionyl-(R)-S-oxide-[protein] + [thioredoxin]-dithiol</text>
        <dbReference type="Rhea" id="RHEA:24164"/>
        <dbReference type="Rhea" id="RHEA-COMP:10698"/>
        <dbReference type="Rhea" id="RHEA-COMP:10700"/>
        <dbReference type="Rhea" id="RHEA-COMP:12313"/>
        <dbReference type="Rhea" id="RHEA-COMP:12314"/>
        <dbReference type="ChEBI" id="CHEBI:15377"/>
        <dbReference type="ChEBI" id="CHEBI:16044"/>
        <dbReference type="ChEBI" id="CHEBI:29950"/>
        <dbReference type="ChEBI" id="CHEBI:45764"/>
        <dbReference type="ChEBI" id="CHEBI:50058"/>
        <dbReference type="EC" id="1.8.4.12"/>
    </reaction>
</comment>
<comment type="cofactor">
    <cofactor evidence="1">
        <name>Zn(2+)</name>
        <dbReference type="ChEBI" id="CHEBI:29105"/>
    </cofactor>
</comment>
<dbReference type="GO" id="GO:0006979">
    <property type="term" value="P:response to oxidative stress"/>
    <property type="evidence" value="ECO:0007669"/>
    <property type="project" value="InterPro"/>
</dbReference>
<feature type="domain" description="MsrB" evidence="8">
    <location>
        <begin position="14"/>
        <end position="136"/>
    </location>
</feature>
<dbReference type="PROSITE" id="PS51790">
    <property type="entry name" value="MSRB"/>
    <property type="match status" value="1"/>
</dbReference>
<dbReference type="GeneID" id="12446825"/>
<comment type="similarity">
    <text evidence="2">Belongs to the MsrB Met sulfoxide reductase family.</text>
</comment>
<dbReference type="AlphaFoldDB" id="G0LKN7"/>
<dbReference type="PANTHER" id="PTHR10173">
    <property type="entry name" value="METHIONINE SULFOXIDE REDUCTASE"/>
    <property type="match status" value="1"/>
</dbReference>
<dbReference type="Proteomes" id="UP000007954">
    <property type="component" value="Chromosome"/>
</dbReference>
<evidence type="ECO:0000259" key="8">
    <source>
        <dbReference type="PROSITE" id="PS51790"/>
    </source>
</evidence>
<keyword evidence="4" id="KW-0479">Metal-binding</keyword>
<dbReference type="InterPro" id="IPR028427">
    <property type="entry name" value="Met_Sox_Rdtase_MsrB"/>
</dbReference>
<evidence type="ECO:0000313" key="9">
    <source>
        <dbReference type="EMBL" id="CCC39995.1"/>
    </source>
</evidence>
<reference evidence="9 10" key="1">
    <citation type="journal article" date="2011" name="PLoS ONE">
        <title>Haloquadratum walsbyi: limited diversity in a global pond.</title>
        <authorList>
            <person name="Dyall-Smith M."/>
            <person name="Pfeiffer F."/>
            <person name="Klee K."/>
            <person name="Palm P."/>
            <person name="Gross K."/>
            <person name="Schuster S.C."/>
            <person name="Rampp M."/>
            <person name="Oesterhelt D."/>
        </authorList>
    </citation>
    <scope>NUCLEOTIDE SEQUENCE [LARGE SCALE GENOMIC DNA]</scope>
    <source>
        <strain evidence="10">DSM 16854 / JCM 12705 / C23</strain>
    </source>
</reference>
<evidence type="ECO:0000256" key="2">
    <source>
        <dbReference type="ARBA" id="ARBA00007174"/>
    </source>
</evidence>
<keyword evidence="5" id="KW-0862">Zinc</keyword>
<dbReference type="EMBL" id="FR746099">
    <property type="protein sequence ID" value="CCC39995.1"/>
    <property type="molecule type" value="Genomic_DNA"/>
</dbReference>
<name>G0LKN7_HALWC</name>
<dbReference type="RefSeq" id="WP_011571201.1">
    <property type="nucleotide sequence ID" value="NC_017459.1"/>
</dbReference>
<sequence length="136" mass="15260">MSENRTAESVPESDEEWREVLDEEEYHILREEGTERAGTSDLLKVTEDGVFRCAGCHSELFQSDEKFESGTGWPSFWAPTDTAAVETQVDRSHGRVRTEVICSTCEGHLGHVFDDGPDPTGKRYCINGKALDFSEK</sequence>
<dbReference type="GO" id="GO:0046872">
    <property type="term" value="F:metal ion binding"/>
    <property type="evidence" value="ECO:0007669"/>
    <property type="project" value="UniProtKB-KW"/>
</dbReference>
<dbReference type="SUPFAM" id="SSF51316">
    <property type="entry name" value="Mss4-like"/>
    <property type="match status" value="1"/>
</dbReference>
<dbReference type="OrthoDB" id="5961at2157"/>
<dbReference type="NCBIfam" id="TIGR00357">
    <property type="entry name" value="peptide-methionine (R)-S-oxide reductase MsrB"/>
    <property type="match status" value="1"/>
</dbReference>
<evidence type="ECO:0000256" key="3">
    <source>
        <dbReference type="ARBA" id="ARBA00012499"/>
    </source>
</evidence>
<dbReference type="PANTHER" id="PTHR10173:SF57">
    <property type="entry name" value="PEPTIDE-METHIONINE (R)-S-OXIDE REDUCTASE"/>
    <property type="match status" value="1"/>
</dbReference>